<feature type="compositionally biased region" description="Polar residues" evidence="1">
    <location>
        <begin position="13"/>
        <end position="25"/>
    </location>
</feature>
<protein>
    <submittedName>
        <fullName evidence="2">Uncharacterized protein</fullName>
    </submittedName>
</protein>
<proteinExistence type="predicted"/>
<sequence>MGQTERTYALGGQDTQQSATPTSPNEVAAIPPLSIEEAVDSYAFSSQEE</sequence>
<dbReference type="EMBL" id="JBBPBK010000003">
    <property type="protein sequence ID" value="KAK9288163.1"/>
    <property type="molecule type" value="Genomic_DNA"/>
</dbReference>
<evidence type="ECO:0000313" key="3">
    <source>
        <dbReference type="Proteomes" id="UP001415857"/>
    </source>
</evidence>
<name>A0AAP0S1N6_LIQFO</name>
<feature type="region of interest" description="Disordered" evidence="1">
    <location>
        <begin position="1"/>
        <end position="27"/>
    </location>
</feature>
<dbReference type="Proteomes" id="UP001415857">
    <property type="component" value="Unassembled WGS sequence"/>
</dbReference>
<reference evidence="2 3" key="1">
    <citation type="journal article" date="2024" name="Plant J.">
        <title>Genome sequences and population genomics reveal climatic adaptation and genomic divergence between two closely related sweetgum species.</title>
        <authorList>
            <person name="Xu W.Q."/>
            <person name="Ren C.Q."/>
            <person name="Zhang X.Y."/>
            <person name="Comes H.P."/>
            <person name="Liu X.H."/>
            <person name="Li Y.G."/>
            <person name="Kettle C.J."/>
            <person name="Jalonen R."/>
            <person name="Gaisberger H."/>
            <person name="Ma Y.Z."/>
            <person name="Qiu Y.X."/>
        </authorList>
    </citation>
    <scope>NUCLEOTIDE SEQUENCE [LARGE SCALE GENOMIC DNA]</scope>
    <source>
        <strain evidence="2">Hangzhou</strain>
    </source>
</reference>
<dbReference type="AlphaFoldDB" id="A0AAP0S1N6"/>
<accession>A0AAP0S1N6</accession>
<gene>
    <name evidence="2" type="ORF">L1049_016612</name>
</gene>
<organism evidence="2 3">
    <name type="scientific">Liquidambar formosana</name>
    <name type="common">Formosan gum</name>
    <dbReference type="NCBI Taxonomy" id="63359"/>
    <lineage>
        <taxon>Eukaryota</taxon>
        <taxon>Viridiplantae</taxon>
        <taxon>Streptophyta</taxon>
        <taxon>Embryophyta</taxon>
        <taxon>Tracheophyta</taxon>
        <taxon>Spermatophyta</taxon>
        <taxon>Magnoliopsida</taxon>
        <taxon>eudicotyledons</taxon>
        <taxon>Gunneridae</taxon>
        <taxon>Pentapetalae</taxon>
        <taxon>Saxifragales</taxon>
        <taxon>Altingiaceae</taxon>
        <taxon>Liquidambar</taxon>
    </lineage>
</organism>
<comment type="caution">
    <text evidence="2">The sequence shown here is derived from an EMBL/GenBank/DDBJ whole genome shotgun (WGS) entry which is preliminary data.</text>
</comment>
<evidence type="ECO:0000313" key="2">
    <source>
        <dbReference type="EMBL" id="KAK9288163.1"/>
    </source>
</evidence>
<evidence type="ECO:0000256" key="1">
    <source>
        <dbReference type="SAM" id="MobiDB-lite"/>
    </source>
</evidence>
<keyword evidence="3" id="KW-1185">Reference proteome</keyword>